<keyword evidence="4" id="KW-0687">Ribonucleoprotein</keyword>
<proteinExistence type="inferred from homology"/>
<dbReference type="PANTHER" id="PTHR21141">
    <property type="entry name" value="60S ACIDIC RIBOSOMAL PROTEIN FAMILY MEMBER"/>
    <property type="match status" value="1"/>
</dbReference>
<organism evidence="6 7">
    <name type="scientific">Cucurbita argyrosperma subsp. sororia</name>
    <dbReference type="NCBI Taxonomy" id="37648"/>
    <lineage>
        <taxon>Eukaryota</taxon>
        <taxon>Viridiplantae</taxon>
        <taxon>Streptophyta</taxon>
        <taxon>Embryophyta</taxon>
        <taxon>Tracheophyta</taxon>
        <taxon>Spermatophyta</taxon>
        <taxon>Magnoliopsida</taxon>
        <taxon>eudicotyledons</taxon>
        <taxon>Gunneridae</taxon>
        <taxon>Pentapetalae</taxon>
        <taxon>rosids</taxon>
        <taxon>fabids</taxon>
        <taxon>Cucurbitales</taxon>
        <taxon>Cucurbitaceae</taxon>
        <taxon>Cucurbiteae</taxon>
        <taxon>Cucurbita</taxon>
    </lineage>
</organism>
<comment type="caution">
    <text evidence="6">The sequence shown here is derived from an EMBL/GenBank/DDBJ whole genome shotgun (WGS) entry which is preliminary data.</text>
</comment>
<dbReference type="Pfam" id="PF00428">
    <property type="entry name" value="Ribosomal_60s"/>
    <property type="match status" value="1"/>
</dbReference>
<feature type="non-terminal residue" evidence="6">
    <location>
        <position position="1"/>
    </location>
</feature>
<evidence type="ECO:0000256" key="2">
    <source>
        <dbReference type="ARBA" id="ARBA00005436"/>
    </source>
</evidence>
<evidence type="ECO:0000256" key="1">
    <source>
        <dbReference type="ARBA" id="ARBA00003362"/>
    </source>
</evidence>
<evidence type="ECO:0000256" key="5">
    <source>
        <dbReference type="SAM" id="MobiDB-lite"/>
    </source>
</evidence>
<keyword evidence="3" id="KW-0689">Ribosomal protein</keyword>
<name>A0AAV6NX71_9ROSI</name>
<dbReference type="HAMAP" id="MF_01478">
    <property type="entry name" value="Ribosomal_L12_arch"/>
    <property type="match status" value="1"/>
</dbReference>
<comment type="similarity">
    <text evidence="2">Belongs to the eukaryotic ribosomal protein P1/P2 family.</text>
</comment>
<evidence type="ECO:0000313" key="7">
    <source>
        <dbReference type="Proteomes" id="UP000685013"/>
    </source>
</evidence>
<dbReference type="GO" id="GO:0002182">
    <property type="term" value="P:cytoplasmic translational elongation"/>
    <property type="evidence" value="ECO:0007669"/>
    <property type="project" value="InterPro"/>
</dbReference>
<comment type="function">
    <text evidence="1">Plays an important role in the elongation step of protein synthesis.</text>
</comment>
<dbReference type="FunFam" id="1.10.10.1410:FF:000002">
    <property type="entry name" value="60S acidic ribosomal protein P2"/>
    <property type="match status" value="1"/>
</dbReference>
<keyword evidence="7" id="KW-1185">Reference proteome</keyword>
<dbReference type="GO" id="GO:0003735">
    <property type="term" value="F:structural constituent of ribosome"/>
    <property type="evidence" value="ECO:0007669"/>
    <property type="project" value="InterPro"/>
</dbReference>
<sequence length="135" mass="14209">MLLSPIPPFILCDCFLLRLRFSEMKIVAAYLLAVLGGNTHPSVEDINAILGSVGIEVDDERIELLLSQVKGKDLAEVIASGREKMASISSVGSAIPVAAGGGGAASAAVAAEPVNEDKKEVEEESEDEMCFSLFD</sequence>
<dbReference type="GO" id="GO:0022625">
    <property type="term" value="C:cytosolic large ribosomal subunit"/>
    <property type="evidence" value="ECO:0007669"/>
    <property type="project" value="InterPro"/>
</dbReference>
<dbReference type="PANTHER" id="PTHR21141:SF5">
    <property type="entry name" value="LARGE RIBOSOMAL SUBUNIT PROTEIN P2"/>
    <property type="match status" value="1"/>
</dbReference>
<feature type="region of interest" description="Disordered" evidence="5">
    <location>
        <begin position="111"/>
        <end position="135"/>
    </location>
</feature>
<accession>A0AAV6NX71</accession>
<gene>
    <name evidence="6" type="ORF">SDJN03_04972</name>
</gene>
<dbReference type="CDD" id="cd05833">
    <property type="entry name" value="Ribosomal_P2"/>
    <property type="match status" value="1"/>
</dbReference>
<evidence type="ECO:0000256" key="4">
    <source>
        <dbReference type="ARBA" id="ARBA00023274"/>
    </source>
</evidence>
<dbReference type="InterPro" id="IPR027534">
    <property type="entry name" value="Ribosomal_P1/P2"/>
</dbReference>
<dbReference type="Proteomes" id="UP000685013">
    <property type="component" value="Chromosome 3"/>
</dbReference>
<evidence type="ECO:0000313" key="6">
    <source>
        <dbReference type="EMBL" id="KAG6604363.1"/>
    </source>
</evidence>
<dbReference type="InterPro" id="IPR044076">
    <property type="entry name" value="Ribosomal_P2"/>
</dbReference>
<dbReference type="AlphaFoldDB" id="A0AAV6NX71"/>
<evidence type="ECO:0000256" key="3">
    <source>
        <dbReference type="ARBA" id="ARBA00022980"/>
    </source>
</evidence>
<dbReference type="EMBL" id="JAGKQH010000003">
    <property type="protein sequence ID" value="KAG6604363.1"/>
    <property type="molecule type" value="Genomic_DNA"/>
</dbReference>
<reference evidence="6 7" key="1">
    <citation type="journal article" date="2021" name="Hortic Res">
        <title>The domestication of Cucurbita argyrosperma as revealed by the genome of its wild relative.</title>
        <authorList>
            <person name="Barrera-Redondo J."/>
            <person name="Sanchez-de la Vega G."/>
            <person name="Aguirre-Liguori J.A."/>
            <person name="Castellanos-Morales G."/>
            <person name="Gutierrez-Guerrero Y.T."/>
            <person name="Aguirre-Dugua X."/>
            <person name="Aguirre-Planter E."/>
            <person name="Tenaillon M.I."/>
            <person name="Lira-Saade R."/>
            <person name="Eguiarte L.E."/>
        </authorList>
    </citation>
    <scope>NUCLEOTIDE SEQUENCE [LARGE SCALE GENOMIC DNA]</scope>
    <source>
        <strain evidence="6">JBR-2021</strain>
    </source>
</reference>
<protein>
    <submittedName>
        <fullName evidence="6">Uncharacterized protein</fullName>
    </submittedName>
</protein>